<comment type="similarity">
    <text evidence="3">Belongs to the DNA gyrase inhibitor YacG family.</text>
</comment>
<comment type="function">
    <text evidence="3">Inhibits all the catalytic activities of DNA gyrase by preventing its interaction with DNA. Acts by binding directly to the C-terminal domain of GyrB, which probably disrupts DNA binding by the gyrase.</text>
</comment>
<keyword evidence="5" id="KW-1185">Reference proteome</keyword>
<dbReference type="RefSeq" id="WP_146521675.1">
    <property type="nucleotide sequence ID" value="NZ_CP151726.1"/>
</dbReference>
<dbReference type="PANTHER" id="PTHR36150">
    <property type="entry name" value="DNA GYRASE INHIBITOR YACG"/>
    <property type="match status" value="1"/>
</dbReference>
<dbReference type="GO" id="GO:0006355">
    <property type="term" value="P:regulation of DNA-templated transcription"/>
    <property type="evidence" value="ECO:0007669"/>
    <property type="project" value="InterPro"/>
</dbReference>
<feature type="binding site" evidence="3">
    <location>
        <position position="13"/>
    </location>
    <ligand>
        <name>Zn(2+)</name>
        <dbReference type="ChEBI" id="CHEBI:29105"/>
    </ligand>
</feature>
<proteinExistence type="inferred from homology"/>
<dbReference type="Pfam" id="PF03884">
    <property type="entry name" value="YacG"/>
    <property type="match status" value="1"/>
</dbReference>
<dbReference type="OrthoDB" id="9809663at2"/>
<evidence type="ECO:0000313" key="5">
    <source>
        <dbReference type="Proteomes" id="UP000320176"/>
    </source>
</evidence>
<comment type="caution">
    <text evidence="4">The sequence shown here is derived from an EMBL/GenBank/DDBJ whole genome shotgun (WGS) entry which is preliminary data.</text>
</comment>
<feature type="binding site" evidence="3">
    <location>
        <position position="16"/>
    </location>
    <ligand>
        <name>Zn(2+)</name>
        <dbReference type="ChEBI" id="CHEBI:29105"/>
    </ligand>
</feature>
<dbReference type="GO" id="GO:0008270">
    <property type="term" value="F:zinc ion binding"/>
    <property type="evidence" value="ECO:0007669"/>
    <property type="project" value="UniProtKB-UniRule"/>
</dbReference>
<dbReference type="PANTHER" id="PTHR36150:SF1">
    <property type="entry name" value="DNA GYRASE INHIBITOR YACG"/>
    <property type="match status" value="1"/>
</dbReference>
<dbReference type="Gene3D" id="3.30.50.10">
    <property type="entry name" value="Erythroid Transcription Factor GATA-1, subunit A"/>
    <property type="match status" value="1"/>
</dbReference>
<reference evidence="4 5" key="1">
    <citation type="submission" date="2019-02" db="EMBL/GenBank/DDBJ databases">
        <title>Deep-cultivation of Planctomycetes and their phenomic and genomic characterization uncovers novel biology.</title>
        <authorList>
            <person name="Wiegand S."/>
            <person name="Jogler M."/>
            <person name="Boedeker C."/>
            <person name="Pinto D."/>
            <person name="Vollmers J."/>
            <person name="Rivas-Marin E."/>
            <person name="Kohn T."/>
            <person name="Peeters S.H."/>
            <person name="Heuer A."/>
            <person name="Rast P."/>
            <person name="Oberbeckmann S."/>
            <person name="Bunk B."/>
            <person name="Jeske O."/>
            <person name="Meyerdierks A."/>
            <person name="Storesund J.E."/>
            <person name="Kallscheuer N."/>
            <person name="Luecker S."/>
            <person name="Lage O.M."/>
            <person name="Pohl T."/>
            <person name="Merkel B.J."/>
            <person name="Hornburger P."/>
            <person name="Mueller R.-W."/>
            <person name="Bruemmer F."/>
            <person name="Labrenz M."/>
            <person name="Spormann A.M."/>
            <person name="Op Den Camp H."/>
            <person name="Overmann J."/>
            <person name="Amann R."/>
            <person name="Jetten M.S.M."/>
            <person name="Mascher T."/>
            <person name="Medema M.H."/>
            <person name="Devos D.P."/>
            <person name="Kaster A.-K."/>
            <person name="Ovreas L."/>
            <person name="Rohde M."/>
            <person name="Galperin M.Y."/>
            <person name="Jogler C."/>
        </authorList>
    </citation>
    <scope>NUCLEOTIDE SEQUENCE [LARGE SCALE GENOMIC DNA]</scope>
    <source>
        <strain evidence="4 5">Pla52n</strain>
    </source>
</reference>
<sequence>MNPAGRPAEFVNCPVCRKKFLLDETKVPPFCSERCQMVDLGRWLNEDIGVPMEGGAEEIQYRDDEHESPDS</sequence>
<dbReference type="InterPro" id="IPR005584">
    <property type="entry name" value="DNA_gyrase_inhibitor_YacG"/>
</dbReference>
<organism evidence="4 5">
    <name type="scientific">Stieleria varia</name>
    <dbReference type="NCBI Taxonomy" id="2528005"/>
    <lineage>
        <taxon>Bacteria</taxon>
        <taxon>Pseudomonadati</taxon>
        <taxon>Planctomycetota</taxon>
        <taxon>Planctomycetia</taxon>
        <taxon>Pirellulales</taxon>
        <taxon>Pirellulaceae</taxon>
        <taxon>Stieleria</taxon>
    </lineage>
</organism>
<accession>A0A5C6ANY7</accession>
<dbReference type="HAMAP" id="MF_00649">
    <property type="entry name" value="DNA_gyrase_inhibitor_YacG"/>
    <property type="match status" value="1"/>
</dbReference>
<keyword evidence="2 3" id="KW-0862">Zinc</keyword>
<evidence type="ECO:0000256" key="1">
    <source>
        <dbReference type="ARBA" id="ARBA00022723"/>
    </source>
</evidence>
<gene>
    <name evidence="3 4" type="primary">yacG</name>
    <name evidence="4" type="ORF">Pla52n_45900</name>
</gene>
<dbReference type="SUPFAM" id="SSF57716">
    <property type="entry name" value="Glucocorticoid receptor-like (DNA-binding domain)"/>
    <property type="match status" value="1"/>
</dbReference>
<dbReference type="Proteomes" id="UP000320176">
    <property type="component" value="Unassembled WGS sequence"/>
</dbReference>
<dbReference type="AlphaFoldDB" id="A0A5C6ANY7"/>
<keyword evidence="1 3" id="KW-0479">Metal-binding</keyword>
<dbReference type="GO" id="GO:0008657">
    <property type="term" value="F:DNA topoisomerase type II (double strand cut, ATP-hydrolyzing) inhibitor activity"/>
    <property type="evidence" value="ECO:0007669"/>
    <property type="project" value="UniProtKB-UniRule"/>
</dbReference>
<comment type="subunit">
    <text evidence="3">Interacts with GyrB.</text>
</comment>
<evidence type="ECO:0000256" key="3">
    <source>
        <dbReference type="HAMAP-Rule" id="MF_00649"/>
    </source>
</evidence>
<comment type="cofactor">
    <cofactor evidence="3">
        <name>Zn(2+)</name>
        <dbReference type="ChEBI" id="CHEBI:29105"/>
    </cofactor>
    <text evidence="3">Binds 1 zinc ion.</text>
</comment>
<feature type="binding site" evidence="3">
    <location>
        <position position="31"/>
    </location>
    <ligand>
        <name>Zn(2+)</name>
        <dbReference type="ChEBI" id="CHEBI:29105"/>
    </ligand>
</feature>
<name>A0A5C6ANY7_9BACT</name>
<dbReference type="InterPro" id="IPR013088">
    <property type="entry name" value="Znf_NHR/GATA"/>
</dbReference>
<protein>
    <recommendedName>
        <fullName evidence="3">DNA gyrase inhibitor YacG</fullName>
    </recommendedName>
</protein>
<evidence type="ECO:0000313" key="4">
    <source>
        <dbReference type="EMBL" id="TWU01218.1"/>
    </source>
</evidence>
<evidence type="ECO:0000256" key="2">
    <source>
        <dbReference type="ARBA" id="ARBA00022833"/>
    </source>
</evidence>
<dbReference type="EMBL" id="SJPN01000005">
    <property type="protein sequence ID" value="TWU01218.1"/>
    <property type="molecule type" value="Genomic_DNA"/>
</dbReference>
<feature type="binding site" evidence="3">
    <location>
        <position position="35"/>
    </location>
    <ligand>
        <name>Zn(2+)</name>
        <dbReference type="ChEBI" id="CHEBI:29105"/>
    </ligand>
</feature>